<protein>
    <recommendedName>
        <fullName evidence="10">RING-CH-type domain-containing protein</fullName>
    </recommendedName>
</protein>
<feature type="compositionally biased region" description="Acidic residues" evidence="8">
    <location>
        <begin position="675"/>
        <end position="685"/>
    </location>
</feature>
<dbReference type="SUPFAM" id="SSF48452">
    <property type="entry name" value="TPR-like"/>
    <property type="match status" value="1"/>
</dbReference>
<evidence type="ECO:0000313" key="11">
    <source>
        <dbReference type="EMBL" id="TPX73874.1"/>
    </source>
</evidence>
<dbReference type="GO" id="GO:0005829">
    <property type="term" value="C:cytosol"/>
    <property type="evidence" value="ECO:0007669"/>
    <property type="project" value="TreeGrafter"/>
</dbReference>
<evidence type="ECO:0000256" key="3">
    <source>
        <dbReference type="ARBA" id="ARBA00022723"/>
    </source>
</evidence>
<keyword evidence="4" id="KW-0677">Repeat</keyword>
<dbReference type="PROSITE" id="PS51292">
    <property type="entry name" value="ZF_RING_CH"/>
    <property type="match status" value="1"/>
</dbReference>
<dbReference type="GO" id="GO:0006626">
    <property type="term" value="P:protein targeting to mitochondrion"/>
    <property type="evidence" value="ECO:0007669"/>
    <property type="project" value="TreeGrafter"/>
</dbReference>
<dbReference type="Pfam" id="PF13877">
    <property type="entry name" value="RPAP3_C"/>
    <property type="match status" value="1"/>
</dbReference>
<feature type="region of interest" description="Disordered" evidence="8">
    <location>
        <begin position="125"/>
        <end position="144"/>
    </location>
</feature>
<feature type="compositionally biased region" description="Basic and acidic residues" evidence="8">
    <location>
        <begin position="591"/>
        <end position="609"/>
    </location>
</feature>
<keyword evidence="9" id="KW-0812">Transmembrane</keyword>
<reference evidence="11 12" key="1">
    <citation type="journal article" date="2019" name="Sci. Rep.">
        <title>Comparative genomics of chytrid fungi reveal insights into the obligate biotrophic and pathogenic lifestyle of Synchytrium endobioticum.</title>
        <authorList>
            <person name="van de Vossenberg B.T.L.H."/>
            <person name="Warris S."/>
            <person name="Nguyen H.D.T."/>
            <person name="van Gent-Pelzer M.P.E."/>
            <person name="Joly D.L."/>
            <person name="van de Geest H.C."/>
            <person name="Bonants P.J.M."/>
            <person name="Smith D.S."/>
            <person name="Levesque C.A."/>
            <person name="van der Lee T.A.J."/>
        </authorList>
    </citation>
    <scope>NUCLEOTIDE SEQUENCE [LARGE SCALE GENOMIC DNA]</scope>
    <source>
        <strain evidence="11 12">CBS 675.73</strain>
    </source>
</reference>
<dbReference type="InterPro" id="IPR011016">
    <property type="entry name" value="Znf_RING-CH"/>
</dbReference>
<evidence type="ECO:0000256" key="8">
    <source>
        <dbReference type="SAM" id="MobiDB-lite"/>
    </source>
</evidence>
<feature type="compositionally biased region" description="Basic and acidic residues" evidence="8">
    <location>
        <begin position="241"/>
        <end position="258"/>
    </location>
</feature>
<gene>
    <name evidence="11" type="ORF">CcCBS67573_g04855</name>
</gene>
<evidence type="ECO:0000256" key="9">
    <source>
        <dbReference type="SAM" id="Phobius"/>
    </source>
</evidence>
<dbReference type="AlphaFoldDB" id="A0A507FCD9"/>
<dbReference type="OrthoDB" id="2154780at2759"/>
<accession>A0A507FCD9</accession>
<dbReference type="SMART" id="SM00028">
    <property type="entry name" value="TPR"/>
    <property type="match status" value="3"/>
</dbReference>
<keyword evidence="12" id="KW-1185">Reference proteome</keyword>
<feature type="compositionally biased region" description="Polar residues" evidence="8">
    <location>
        <begin position="690"/>
        <end position="709"/>
    </location>
</feature>
<feature type="compositionally biased region" description="Basic and acidic residues" evidence="8">
    <location>
        <begin position="152"/>
        <end position="161"/>
    </location>
</feature>
<dbReference type="GO" id="GO:0008270">
    <property type="term" value="F:zinc ion binding"/>
    <property type="evidence" value="ECO:0007669"/>
    <property type="project" value="UniProtKB-KW"/>
</dbReference>
<feature type="compositionally biased region" description="Basic and acidic residues" evidence="8">
    <location>
        <begin position="979"/>
        <end position="1000"/>
    </location>
</feature>
<dbReference type="Gene3D" id="1.25.40.10">
    <property type="entry name" value="Tetratricopeptide repeat domain"/>
    <property type="match status" value="1"/>
</dbReference>
<dbReference type="GO" id="GO:0005739">
    <property type="term" value="C:mitochondrion"/>
    <property type="evidence" value="ECO:0007669"/>
    <property type="project" value="TreeGrafter"/>
</dbReference>
<keyword evidence="9" id="KW-0472">Membrane</keyword>
<feature type="domain" description="RING-CH-type" evidence="10">
    <location>
        <begin position="1003"/>
        <end position="1078"/>
    </location>
</feature>
<keyword evidence="6" id="KW-0802">TPR repeat</keyword>
<dbReference type="STRING" id="246404.A0A507FCD9"/>
<dbReference type="InterPro" id="IPR019734">
    <property type="entry name" value="TPR_rpt"/>
</dbReference>
<dbReference type="PANTHER" id="PTHR45984:SF1">
    <property type="entry name" value="SPAG1 AXONEMAL DYNEIN ASSEMBLY FACTOR"/>
    <property type="match status" value="1"/>
</dbReference>
<dbReference type="InterPro" id="IPR011990">
    <property type="entry name" value="TPR-like_helical_dom_sf"/>
</dbReference>
<evidence type="ECO:0000256" key="6">
    <source>
        <dbReference type="ARBA" id="ARBA00022803"/>
    </source>
</evidence>
<feature type="region of interest" description="Disordered" evidence="8">
    <location>
        <begin position="912"/>
        <end position="1006"/>
    </location>
</feature>
<evidence type="ECO:0000256" key="5">
    <source>
        <dbReference type="ARBA" id="ARBA00022771"/>
    </source>
</evidence>
<evidence type="ECO:0000256" key="2">
    <source>
        <dbReference type="ARBA" id="ARBA00022490"/>
    </source>
</evidence>
<evidence type="ECO:0000256" key="1">
    <source>
        <dbReference type="ARBA" id="ARBA00004496"/>
    </source>
</evidence>
<feature type="region of interest" description="Disordered" evidence="8">
    <location>
        <begin position="234"/>
        <end position="287"/>
    </location>
</feature>
<feature type="compositionally biased region" description="Polar residues" evidence="8">
    <location>
        <begin position="266"/>
        <end position="282"/>
    </location>
</feature>
<dbReference type="InterPro" id="IPR051982">
    <property type="entry name" value="CiliaryAsmbly_MitoImport"/>
</dbReference>
<keyword evidence="5" id="KW-0863">Zinc-finger</keyword>
<organism evidence="11 12">
    <name type="scientific">Chytriomyces confervae</name>
    <dbReference type="NCBI Taxonomy" id="246404"/>
    <lineage>
        <taxon>Eukaryota</taxon>
        <taxon>Fungi</taxon>
        <taxon>Fungi incertae sedis</taxon>
        <taxon>Chytridiomycota</taxon>
        <taxon>Chytridiomycota incertae sedis</taxon>
        <taxon>Chytridiomycetes</taxon>
        <taxon>Chytridiales</taxon>
        <taxon>Chytriomycetaceae</taxon>
        <taxon>Chytriomyces</taxon>
    </lineage>
</organism>
<evidence type="ECO:0000256" key="7">
    <source>
        <dbReference type="ARBA" id="ARBA00022833"/>
    </source>
</evidence>
<comment type="subcellular location">
    <subcellularLocation>
        <location evidence="1">Cytoplasm</location>
    </subcellularLocation>
</comment>
<comment type="caution">
    <text evidence="11">The sequence shown here is derived from an EMBL/GenBank/DDBJ whole genome shotgun (WGS) entry which is preliminary data.</text>
</comment>
<proteinExistence type="predicted"/>
<feature type="region of interest" description="Disordered" evidence="8">
    <location>
        <begin position="151"/>
        <end position="215"/>
    </location>
</feature>
<dbReference type="Gene3D" id="3.30.40.10">
    <property type="entry name" value="Zinc/RING finger domain, C3HC4 (zinc finger)"/>
    <property type="match status" value="1"/>
</dbReference>
<feature type="region of interest" description="Disordered" evidence="8">
    <location>
        <begin position="539"/>
        <end position="562"/>
    </location>
</feature>
<feature type="transmembrane region" description="Helical" evidence="9">
    <location>
        <begin position="1128"/>
        <end position="1148"/>
    </location>
</feature>
<evidence type="ECO:0000259" key="10">
    <source>
        <dbReference type="PROSITE" id="PS51292"/>
    </source>
</evidence>
<dbReference type="PANTHER" id="PTHR45984">
    <property type="entry name" value="RNA (RNA) POLYMERASE II ASSOCIATED PROTEIN HOMOLOG"/>
    <property type="match status" value="1"/>
</dbReference>
<feature type="transmembrane region" description="Helical" evidence="9">
    <location>
        <begin position="1081"/>
        <end position="1107"/>
    </location>
</feature>
<feature type="compositionally biased region" description="Acidic residues" evidence="8">
    <location>
        <begin position="545"/>
        <end position="554"/>
    </location>
</feature>
<keyword evidence="7" id="KW-0862">Zinc</keyword>
<feature type="region of interest" description="Disordered" evidence="8">
    <location>
        <begin position="589"/>
        <end position="609"/>
    </location>
</feature>
<dbReference type="InterPro" id="IPR025986">
    <property type="entry name" value="RPAP3-like_C"/>
</dbReference>
<evidence type="ECO:0000256" key="4">
    <source>
        <dbReference type="ARBA" id="ARBA00022737"/>
    </source>
</evidence>
<feature type="region of interest" description="Disordered" evidence="8">
    <location>
        <begin position="675"/>
        <end position="716"/>
    </location>
</feature>
<sequence length="1169" mass="130857">MDLSQSDVKQLANTFAAGGEQDAHANNDDTITDYDVECLDYSFLQTASAKDLDRLVSLLRVLRSGKEGIYPELERAFEDKIVHLDASMAARIKDPKTPPKPTFSCSDVDAAKLDLGNWTQSIKQKDSILRSQTEESGKSLRKMDSAICVRGSTDKDLHSDENSTSSSDNDDDSSDQRSLVNSKKPVPKSILKIRTRTSSPSSDNADEENDEAHQKKAVRFQDEVEAQARELERIKRKQEKRARQIEMHLAHPVGEKKKAGSKQGKSRSPSPSHTAQQQQHQKTSADRILIKEVDSSKLPEPKKMLIQEVNSEMNIQTTEAPQQKHRIKSFDYGAWDKFDVDKELEKLETTEADISAQKETVNSTRISEPSVVKNAKIPDVRPSRELENDVIATQLAEREKEKGNECFKVQEYVDALTYYTRSLDIKPQATVYNNRSLVHLKTKEYSKAERDATAALEFEDTSTHYKSYLRRALALYKRGKYVDSLRDLDMALTVPAPQNGTFEATKLRAEVLQQFEDAYGSQEVKKLLGDGQVLAERGRSLAKDDEYDEQEMEGDDRGMSEDEQVEGEIVTPLGTSCGTVQREWAAAPVSRNDKTRGRTKPLDKGKQKTDGYPVFEEEEEMEKGYQAPADVVRETLMKQPGFASGSGVAQEKECDIATAVVGNVETVRKIVVEEVDEDSDADESDAVVPLQSSKPARSTDSPCSATPMDSPNPMIAESVPTVAKNASYTKPRIFNPAKTSLEFETDWKALKNDKLEWQSYIRRTPVSFFFRLLSGVMNPNVLPDVFGAFAGIVEDYAEFVCSCLDEIQKIPRLKVLLKMSSRKEKAVLADLLTNLENKLPTNDRAQRMREQFLNFCSNMVHTADQRLAQLVKHQTSELRKRIATVVEQEMQQFTSALEASLLVQEEEQAVSTQCQNSLASPPPSPVKQTANEHVEATPDPKMANADAPKMDAEHEPKDSSTVESAETKSAKADAIPTNAEKDLPTADADSKQVKKEKNAAPERNANGKGQCWCCWESDETDSNPLIRVCHGCKDVDLQWVHQKCVNSFVSMLPKPRLDQNGVISNWRCSRCNDLYNVPMTAWGIMCADMILFGAVMFFILFFAILVGAMVHLRWNELCLVFATLVKSWYELALVLFCASLGGCLHWLVSDLAKEHMIRHVVGTRDVDAL</sequence>
<evidence type="ECO:0000313" key="12">
    <source>
        <dbReference type="Proteomes" id="UP000320333"/>
    </source>
</evidence>
<dbReference type="EMBL" id="QEAP01000159">
    <property type="protein sequence ID" value="TPX73874.1"/>
    <property type="molecule type" value="Genomic_DNA"/>
</dbReference>
<feature type="compositionally biased region" description="Basic and acidic residues" evidence="8">
    <location>
        <begin position="948"/>
        <end position="971"/>
    </location>
</feature>
<name>A0A507FCD9_9FUNG</name>
<dbReference type="InterPro" id="IPR013083">
    <property type="entry name" value="Znf_RING/FYVE/PHD"/>
</dbReference>
<dbReference type="Proteomes" id="UP000320333">
    <property type="component" value="Unassembled WGS sequence"/>
</dbReference>
<keyword evidence="2" id="KW-0963">Cytoplasm</keyword>
<keyword evidence="9" id="KW-1133">Transmembrane helix</keyword>
<keyword evidence="3" id="KW-0479">Metal-binding</keyword>
<dbReference type="GO" id="GO:0031072">
    <property type="term" value="F:heat shock protein binding"/>
    <property type="evidence" value="ECO:0007669"/>
    <property type="project" value="TreeGrafter"/>
</dbReference>